<proteinExistence type="predicted"/>
<feature type="transmembrane region" description="Helical" evidence="1">
    <location>
        <begin position="268"/>
        <end position="286"/>
    </location>
</feature>
<organism evidence="2 3">
    <name type="scientific">Acanthosepion pharaonis</name>
    <name type="common">Pharaoh cuttlefish</name>
    <name type="synonym">Sepia pharaonis</name>
    <dbReference type="NCBI Taxonomy" id="158019"/>
    <lineage>
        <taxon>Eukaryota</taxon>
        <taxon>Metazoa</taxon>
        <taxon>Spiralia</taxon>
        <taxon>Lophotrochozoa</taxon>
        <taxon>Mollusca</taxon>
        <taxon>Cephalopoda</taxon>
        <taxon>Coleoidea</taxon>
        <taxon>Decapodiformes</taxon>
        <taxon>Sepiida</taxon>
        <taxon>Sepiina</taxon>
        <taxon>Sepiidae</taxon>
        <taxon>Acanthosepion</taxon>
    </lineage>
</organism>
<feature type="transmembrane region" description="Helical" evidence="1">
    <location>
        <begin position="71"/>
        <end position="89"/>
    </location>
</feature>
<feature type="transmembrane region" description="Helical" evidence="1">
    <location>
        <begin position="211"/>
        <end position="230"/>
    </location>
</feature>
<dbReference type="EMBL" id="CAHIKZ030005248">
    <property type="protein sequence ID" value="CAE1321575.1"/>
    <property type="molecule type" value="Genomic_DNA"/>
</dbReference>
<dbReference type="Proteomes" id="UP000597762">
    <property type="component" value="Unassembled WGS sequence"/>
</dbReference>
<sequence length="354" mass="42607">MSTQFFLSFYYSFSFFIVSTPHFSFLCPLFYHYLFSLPYFLTHSFCTSIFLFITLHFYLSFFFCFHTMFQIHPPVHCFFLSFCFCVRYYRAKVQRTYAALPSCSHFPSDHVYSLLFPLLFPFARFSFFFPHVLNYALRLLPIFYFPTLNFLSFFTFFFLSVLSSSTFSFVFFSLYNFLFFHLLIFLYSLVPIFFFLFLGTNFFFLHSSYSIFFYSFICFLLSSSVLLCNFPSFFSLYFILGCSFSHLFFCSLFFPFPHFSHLFPFSFTPYPLLLFICLLLPSSDLLDDFLSFFRTSHLFFFLLHLTLLFPHSSYLICLYTFPHSLLPSSEFLSFFLCSDSYIFFLSFFDLHYFV</sequence>
<keyword evidence="1" id="KW-0472">Membrane</keyword>
<gene>
    <name evidence="2" type="ORF">SPHA_71653</name>
</gene>
<feature type="transmembrane region" description="Helical" evidence="1">
    <location>
        <begin position="237"/>
        <end position="256"/>
    </location>
</feature>
<feature type="transmembrane region" description="Helical" evidence="1">
    <location>
        <begin position="6"/>
        <end position="31"/>
    </location>
</feature>
<feature type="transmembrane region" description="Helical" evidence="1">
    <location>
        <begin position="182"/>
        <end position="205"/>
    </location>
</feature>
<keyword evidence="1" id="KW-1133">Transmembrane helix</keyword>
<keyword evidence="3" id="KW-1185">Reference proteome</keyword>
<comment type="caution">
    <text evidence="2">The sequence shown here is derived from an EMBL/GenBank/DDBJ whole genome shotgun (WGS) entry which is preliminary data.</text>
</comment>
<protein>
    <submittedName>
        <fullName evidence="2">Uncharacterized protein</fullName>
    </submittedName>
</protein>
<feature type="transmembrane region" description="Helical" evidence="1">
    <location>
        <begin position="333"/>
        <end position="353"/>
    </location>
</feature>
<evidence type="ECO:0000256" key="1">
    <source>
        <dbReference type="SAM" id="Phobius"/>
    </source>
</evidence>
<feature type="transmembrane region" description="Helical" evidence="1">
    <location>
        <begin position="150"/>
        <end position="175"/>
    </location>
</feature>
<keyword evidence="1" id="KW-0812">Transmembrane</keyword>
<evidence type="ECO:0000313" key="2">
    <source>
        <dbReference type="EMBL" id="CAE1321575.1"/>
    </source>
</evidence>
<feature type="transmembrane region" description="Helical" evidence="1">
    <location>
        <begin position="110"/>
        <end position="130"/>
    </location>
</feature>
<reference evidence="2" key="1">
    <citation type="submission" date="2021-01" db="EMBL/GenBank/DDBJ databases">
        <authorList>
            <person name="Li R."/>
            <person name="Bekaert M."/>
        </authorList>
    </citation>
    <scope>NUCLEOTIDE SEQUENCE</scope>
    <source>
        <strain evidence="2">Farmed</strain>
    </source>
</reference>
<feature type="transmembrane region" description="Helical" evidence="1">
    <location>
        <begin position="38"/>
        <end position="59"/>
    </location>
</feature>
<evidence type="ECO:0000313" key="3">
    <source>
        <dbReference type="Proteomes" id="UP000597762"/>
    </source>
</evidence>
<feature type="transmembrane region" description="Helical" evidence="1">
    <location>
        <begin position="298"/>
        <end position="321"/>
    </location>
</feature>
<accession>A0A812EDJ8</accession>
<name>A0A812EDJ8_ACAPH</name>
<dbReference type="AlphaFoldDB" id="A0A812EDJ8"/>